<evidence type="ECO:0000313" key="5">
    <source>
        <dbReference type="EMBL" id="PSK81948.1"/>
    </source>
</evidence>
<reference evidence="4 7" key="2">
    <citation type="submission" date="2019-10" db="EMBL/GenBank/DDBJ databases">
        <title>Prolixibacter strains distinguished by the presence of nitrate reductase genes were adept at nitrate-dependent anaerobic corrosion of metallic iron and carbon steel.</title>
        <authorList>
            <person name="Iino T."/>
            <person name="Shono N."/>
            <person name="Ito K."/>
            <person name="Nakamura R."/>
            <person name="Sueoka K."/>
            <person name="Harayama S."/>
            <person name="Ohkuma M."/>
        </authorList>
    </citation>
    <scope>NUCLEOTIDE SEQUENCE [LARGE SCALE GENOMIC DNA]</scope>
    <source>
        <strain evidence="4 7">MIC1-1</strain>
    </source>
</reference>
<keyword evidence="2" id="KW-0732">Signal</keyword>
<feature type="chain" id="PRO_5015184981" evidence="2">
    <location>
        <begin position="21"/>
        <end position="300"/>
    </location>
</feature>
<dbReference type="SUPFAM" id="SSF53474">
    <property type="entry name" value="alpha/beta-Hydrolases"/>
    <property type="match status" value="1"/>
</dbReference>
<dbReference type="InterPro" id="IPR050300">
    <property type="entry name" value="GDXG_lipolytic_enzyme"/>
</dbReference>
<comment type="caution">
    <text evidence="5">The sequence shown here is derived from an EMBL/GenBank/DDBJ whole genome shotgun (WGS) entry which is preliminary data.</text>
</comment>
<dbReference type="OrthoDB" id="9796689at2"/>
<dbReference type="Gene3D" id="3.40.50.1820">
    <property type="entry name" value="alpha/beta hydrolase"/>
    <property type="match status" value="1"/>
</dbReference>
<feature type="signal peptide" evidence="2">
    <location>
        <begin position="1"/>
        <end position="20"/>
    </location>
</feature>
<keyword evidence="7" id="KW-1185">Reference proteome</keyword>
<dbReference type="Proteomes" id="UP000396862">
    <property type="component" value="Unassembled WGS sequence"/>
</dbReference>
<reference evidence="5 6" key="1">
    <citation type="submission" date="2018-03" db="EMBL/GenBank/DDBJ databases">
        <title>Genomic Encyclopedia of Archaeal and Bacterial Type Strains, Phase II (KMG-II): from individual species to whole genera.</title>
        <authorList>
            <person name="Goeker M."/>
        </authorList>
    </citation>
    <scope>NUCLEOTIDE SEQUENCE [LARGE SCALE GENOMIC DNA]</scope>
    <source>
        <strain evidence="5 6">DSM 27267</strain>
    </source>
</reference>
<dbReference type="PANTHER" id="PTHR48081:SF6">
    <property type="entry name" value="PEPTIDASE S9 PROLYL OLIGOPEPTIDASE CATALYTIC DOMAIN-CONTAINING PROTEIN"/>
    <property type="match status" value="1"/>
</dbReference>
<keyword evidence="1" id="KW-0378">Hydrolase</keyword>
<evidence type="ECO:0000256" key="2">
    <source>
        <dbReference type="SAM" id="SignalP"/>
    </source>
</evidence>
<accession>A0A2P8CAF6</accession>
<feature type="domain" description="BD-FAE-like" evidence="3">
    <location>
        <begin position="57"/>
        <end position="254"/>
    </location>
</feature>
<dbReference type="EMBL" id="PYGC01000007">
    <property type="protein sequence ID" value="PSK81948.1"/>
    <property type="molecule type" value="Genomic_DNA"/>
</dbReference>
<dbReference type="Pfam" id="PF20434">
    <property type="entry name" value="BD-FAE"/>
    <property type="match status" value="1"/>
</dbReference>
<gene>
    <name evidence="5" type="ORF">CLV93_10758</name>
    <name evidence="4" type="ORF">JCM18694_27910</name>
</gene>
<evidence type="ECO:0000313" key="7">
    <source>
        <dbReference type="Proteomes" id="UP000396862"/>
    </source>
</evidence>
<dbReference type="AlphaFoldDB" id="A0A2P8CAF6"/>
<dbReference type="EMBL" id="BLAU01000001">
    <property type="protein sequence ID" value="GET22545.1"/>
    <property type="molecule type" value="Genomic_DNA"/>
</dbReference>
<protein>
    <submittedName>
        <fullName evidence="5">Acetyl esterase/lipase</fullName>
    </submittedName>
    <submittedName>
        <fullName evidence="4">Beta-xylanase</fullName>
    </submittedName>
</protein>
<proteinExistence type="predicted"/>
<evidence type="ECO:0000259" key="3">
    <source>
        <dbReference type="Pfam" id="PF20434"/>
    </source>
</evidence>
<dbReference type="InterPro" id="IPR049492">
    <property type="entry name" value="BD-FAE-like_dom"/>
</dbReference>
<evidence type="ECO:0000313" key="4">
    <source>
        <dbReference type="EMBL" id="GET22545.1"/>
    </source>
</evidence>
<dbReference type="InterPro" id="IPR029058">
    <property type="entry name" value="AB_hydrolase_fold"/>
</dbReference>
<name>A0A2P8CAF6_9BACT</name>
<organism evidence="5 6">
    <name type="scientific">Prolixibacter denitrificans</name>
    <dbReference type="NCBI Taxonomy" id="1541063"/>
    <lineage>
        <taxon>Bacteria</taxon>
        <taxon>Pseudomonadati</taxon>
        <taxon>Bacteroidota</taxon>
        <taxon>Bacteroidia</taxon>
        <taxon>Marinilabiliales</taxon>
        <taxon>Prolixibacteraceae</taxon>
        <taxon>Prolixibacter</taxon>
    </lineage>
</organism>
<dbReference type="PANTHER" id="PTHR48081">
    <property type="entry name" value="AB HYDROLASE SUPERFAMILY PROTEIN C4A8.06C"/>
    <property type="match status" value="1"/>
</dbReference>
<evidence type="ECO:0000256" key="1">
    <source>
        <dbReference type="ARBA" id="ARBA00022801"/>
    </source>
</evidence>
<dbReference type="Proteomes" id="UP000240621">
    <property type="component" value="Unassembled WGS sequence"/>
</dbReference>
<dbReference type="RefSeq" id="WP_106542756.1">
    <property type="nucleotide sequence ID" value="NZ_BLAU01000001.1"/>
</dbReference>
<dbReference type="GO" id="GO:0016787">
    <property type="term" value="F:hydrolase activity"/>
    <property type="evidence" value="ECO:0007669"/>
    <property type="project" value="UniProtKB-KW"/>
</dbReference>
<sequence length="300" mass="33511">MKNLLLLTLLFMFSLQPSFSQETLKLWPDGVPGPNVSPKPEEVFDSVRVRYVSEPTLTVYLPEKKKNSGTAVVICPGGGYWIEAMDHEGYDFAKYLQERGIAGIVLKYRLPYGHSNIPLQDVQQAIRTVRANAQKWGIDPNKVGIAGFSAGGHLASTAETHFDAGNPDASELIARESSRPDFAILGYPVITMNKAWTHLGSRENLLGKNPSKELVKKYSNELQVTPQTPPTFIFLADDDDVVPPKNSVEFYMALRKNKVPAEMHIFAEGGHGFGMHISGKPHDQWRNLVIDWMRVRKLIP</sequence>
<evidence type="ECO:0000313" key="6">
    <source>
        <dbReference type="Proteomes" id="UP000240621"/>
    </source>
</evidence>